<evidence type="ECO:0000313" key="2">
    <source>
        <dbReference type="Proteomes" id="UP000294835"/>
    </source>
</evidence>
<dbReference type="SUPFAM" id="SSF53335">
    <property type="entry name" value="S-adenosyl-L-methionine-dependent methyltransferases"/>
    <property type="match status" value="1"/>
</dbReference>
<evidence type="ECO:0008006" key="3">
    <source>
        <dbReference type="Google" id="ProtNLM"/>
    </source>
</evidence>
<keyword evidence="2" id="KW-1185">Reference proteome</keyword>
<sequence>MTELVFKGKEFVWNHHLAVPFRPLVMHADKGIGAARLDGNLIVQGDNLHALKALLPMYAGKVDCIFIDPPYNTGNEGWAYNDNVNAPMIREWLDAN</sequence>
<proteinExistence type="predicted"/>
<dbReference type="GO" id="GO:0032259">
    <property type="term" value="P:methylation"/>
    <property type="evidence" value="ECO:0007669"/>
    <property type="project" value="InterPro"/>
</dbReference>
<dbReference type="EMBL" id="SLXP01000002">
    <property type="protein sequence ID" value="TCP43387.1"/>
    <property type="molecule type" value="Genomic_DNA"/>
</dbReference>
<dbReference type="InterPro" id="IPR029063">
    <property type="entry name" value="SAM-dependent_MTases_sf"/>
</dbReference>
<dbReference type="Proteomes" id="UP000294835">
    <property type="component" value="Unassembled WGS sequence"/>
</dbReference>
<dbReference type="AlphaFoldDB" id="A0A4R2Q470"/>
<evidence type="ECO:0000313" key="1">
    <source>
        <dbReference type="EMBL" id="TCP43387.1"/>
    </source>
</evidence>
<dbReference type="InterPro" id="IPR002052">
    <property type="entry name" value="DNA_methylase_N6_adenine_CS"/>
</dbReference>
<protein>
    <recommendedName>
        <fullName evidence="3">DNA methylase</fullName>
    </recommendedName>
</protein>
<organism evidence="1 2">
    <name type="scientific">Rhodovulum marinum</name>
    <dbReference type="NCBI Taxonomy" id="320662"/>
    <lineage>
        <taxon>Bacteria</taxon>
        <taxon>Pseudomonadati</taxon>
        <taxon>Pseudomonadota</taxon>
        <taxon>Alphaproteobacteria</taxon>
        <taxon>Rhodobacterales</taxon>
        <taxon>Paracoccaceae</taxon>
        <taxon>Rhodovulum</taxon>
    </lineage>
</organism>
<dbReference type="RefSeq" id="WP_207903593.1">
    <property type="nucleotide sequence ID" value="NZ_SLXP01000002.1"/>
</dbReference>
<comment type="caution">
    <text evidence="1">The sequence shown here is derived from an EMBL/GenBank/DDBJ whole genome shotgun (WGS) entry which is preliminary data.</text>
</comment>
<dbReference type="PROSITE" id="PS00092">
    <property type="entry name" value="N6_MTASE"/>
    <property type="match status" value="1"/>
</dbReference>
<dbReference type="Gene3D" id="3.40.50.150">
    <property type="entry name" value="Vaccinia Virus protein VP39"/>
    <property type="match status" value="1"/>
</dbReference>
<dbReference type="GO" id="GO:0008168">
    <property type="term" value="F:methyltransferase activity"/>
    <property type="evidence" value="ECO:0007669"/>
    <property type="project" value="InterPro"/>
</dbReference>
<dbReference type="GO" id="GO:0003676">
    <property type="term" value="F:nucleic acid binding"/>
    <property type="evidence" value="ECO:0007669"/>
    <property type="project" value="InterPro"/>
</dbReference>
<name>A0A4R2Q470_9RHOB</name>
<gene>
    <name evidence="1" type="ORF">EV662_102585</name>
</gene>
<reference evidence="1 2" key="1">
    <citation type="submission" date="2019-03" db="EMBL/GenBank/DDBJ databases">
        <title>Genomic Encyclopedia of Type Strains, Phase IV (KMG-IV): sequencing the most valuable type-strain genomes for metagenomic binning, comparative biology and taxonomic classification.</title>
        <authorList>
            <person name="Goeker M."/>
        </authorList>
    </citation>
    <scope>NUCLEOTIDE SEQUENCE [LARGE SCALE GENOMIC DNA]</scope>
    <source>
        <strain evidence="1 2">DSM 18063</strain>
    </source>
</reference>
<accession>A0A4R2Q470</accession>